<sequence>MHSSQNGVSSICCRDTRRDTVGGLNRDCKSGREGAPITGHHLLQAQADTMIISQSKADETSRFSCHEIDDVRSTFFSSDQQITFVFPVFVIHQKDKLALTKVIDDFFDCVERHIVIGRLRVEYGVNEGRLQMSCVALQIQDCGQ</sequence>
<dbReference type="EMBL" id="CP016634">
    <property type="protein sequence ID" value="ANY89612.1"/>
    <property type="molecule type" value="Genomic_DNA"/>
</dbReference>
<accession>A0A1B2FBI2</accession>
<gene>
    <name evidence="1" type="ORF">IEC33019_4102</name>
</gene>
<protein>
    <submittedName>
        <fullName evidence="1">Uncharacterized protein</fullName>
    </submittedName>
</protein>
<reference evidence="1" key="1">
    <citation type="submission" date="2016-07" db="EMBL/GenBank/DDBJ databases">
        <title>New class B carbapenemase carried by novel plasmid in Pseudomonas putida enviromental strain in eastern Amazonia.</title>
        <authorList>
            <person name="Souza C.O."/>
            <person name="Lima K.V."/>
            <person name="Brasiliense D.M."/>
            <person name="Perez-Chaparro P.J."/>
            <person name="Mamizuka E.M."/>
            <person name="Lima M.O."/>
            <person name="Lima L.N."/>
            <person name="McCulloch J.A."/>
        </authorList>
    </citation>
    <scope>NUCLEOTIDE SEQUENCE [LARGE SCALE GENOMIC DNA]</scope>
    <source>
        <strain evidence="1">IEC33019</strain>
    </source>
</reference>
<dbReference type="AlphaFoldDB" id="A0A1B2FBI2"/>
<proteinExistence type="predicted"/>
<evidence type="ECO:0000313" key="1">
    <source>
        <dbReference type="EMBL" id="ANY89612.1"/>
    </source>
</evidence>
<organism evidence="1">
    <name type="scientific">Pseudomonas putida</name>
    <name type="common">Arthrobacter siderocapsulatus</name>
    <dbReference type="NCBI Taxonomy" id="303"/>
    <lineage>
        <taxon>Bacteria</taxon>
        <taxon>Pseudomonadati</taxon>
        <taxon>Pseudomonadota</taxon>
        <taxon>Gammaproteobacteria</taxon>
        <taxon>Pseudomonadales</taxon>
        <taxon>Pseudomonadaceae</taxon>
        <taxon>Pseudomonas</taxon>
    </lineage>
</organism>
<name>A0A1B2FBI2_PSEPU</name>